<dbReference type="Gene3D" id="2.70.50.70">
    <property type="match status" value="1"/>
</dbReference>
<evidence type="ECO:0000313" key="4">
    <source>
        <dbReference type="Proteomes" id="UP001194468"/>
    </source>
</evidence>
<keyword evidence="1" id="KW-0624">Polysaccharide degradation</keyword>
<comment type="domain">
    <text evidence="1">Has a modular structure: an endo-beta-1,4-glucanase catalytic module at the N-terminus, a linker rich in serines and threonines, and a C-terminal carbohydrate-binding module (CBM).</text>
</comment>
<sequence length="52" mass="5757">MNGRPENVTIPATLQSGQYLIRYEIIALHLATTLGGADFIHPARSDPMLHVR</sequence>
<reference evidence="3" key="1">
    <citation type="submission" date="2019-10" db="EMBL/GenBank/DDBJ databases">
        <authorList>
            <consortium name="DOE Joint Genome Institute"/>
            <person name="Kuo A."/>
            <person name="Miyauchi S."/>
            <person name="Kiss E."/>
            <person name="Drula E."/>
            <person name="Kohler A."/>
            <person name="Sanchez-Garcia M."/>
            <person name="Andreopoulos B."/>
            <person name="Barry K.W."/>
            <person name="Bonito G."/>
            <person name="Buee M."/>
            <person name="Carver A."/>
            <person name="Chen C."/>
            <person name="Cichocki N."/>
            <person name="Clum A."/>
            <person name="Culley D."/>
            <person name="Crous P.W."/>
            <person name="Fauchery L."/>
            <person name="Girlanda M."/>
            <person name="Hayes R."/>
            <person name="Keri Z."/>
            <person name="LaButti K."/>
            <person name="Lipzen A."/>
            <person name="Lombard V."/>
            <person name="Magnuson J."/>
            <person name="Maillard F."/>
            <person name="Morin E."/>
            <person name="Murat C."/>
            <person name="Nolan M."/>
            <person name="Ohm R."/>
            <person name="Pangilinan J."/>
            <person name="Pereira M."/>
            <person name="Perotto S."/>
            <person name="Peter M."/>
            <person name="Riley R."/>
            <person name="Sitrit Y."/>
            <person name="Stielow B."/>
            <person name="Szollosi G."/>
            <person name="Zifcakova L."/>
            <person name="Stursova M."/>
            <person name="Spatafora J.W."/>
            <person name="Tedersoo L."/>
            <person name="Vaario L.-M."/>
            <person name="Yamada A."/>
            <person name="Yan M."/>
            <person name="Wang P."/>
            <person name="Xu J."/>
            <person name="Bruns T."/>
            <person name="Baldrian P."/>
            <person name="Vilgalys R."/>
            <person name="Henrissat B."/>
            <person name="Grigoriev I.V."/>
            <person name="Hibbett D."/>
            <person name="Nagy L.G."/>
            <person name="Martin F.M."/>
        </authorList>
    </citation>
    <scope>NUCLEOTIDE SEQUENCE</scope>
    <source>
        <strain evidence="3">BED1</strain>
    </source>
</reference>
<evidence type="ECO:0000256" key="1">
    <source>
        <dbReference type="RuleBase" id="RU368122"/>
    </source>
</evidence>
<accession>A0AAD4BLR9</accession>
<keyword evidence="4" id="KW-1185">Reference proteome</keyword>
<keyword evidence="1" id="KW-0119">Carbohydrate metabolism</keyword>
<name>A0AAD4BLR9_BOLED</name>
<evidence type="ECO:0000259" key="2">
    <source>
        <dbReference type="Pfam" id="PF03443"/>
    </source>
</evidence>
<evidence type="ECO:0000313" key="3">
    <source>
        <dbReference type="EMBL" id="KAF8434124.1"/>
    </source>
</evidence>
<comment type="catalytic activity">
    <reaction evidence="1">
        <text>[(1-&gt;4)-beta-D-glucosyl]n+m + reduced acceptor + O2 = 4-dehydro-beta-D-glucosyl-[(1-&gt;4)-beta-D-glucosyl]n-1 + [(1-&gt;4)-beta-D-glucosyl]m + acceptor + H2O.</text>
        <dbReference type="EC" id="1.14.99.56"/>
    </reaction>
</comment>
<dbReference type="EC" id="1.14.99.56" evidence="1"/>
<comment type="caution">
    <text evidence="3">The sequence shown here is derived from an EMBL/GenBank/DDBJ whole genome shotgun (WGS) entry which is preliminary data.</text>
</comment>
<keyword evidence="1" id="KW-0964">Secreted</keyword>
<dbReference type="InterPro" id="IPR005103">
    <property type="entry name" value="AA9_LPMO"/>
</dbReference>
<dbReference type="GO" id="GO:0008810">
    <property type="term" value="F:cellulase activity"/>
    <property type="evidence" value="ECO:0007669"/>
    <property type="project" value="UniProtKB-UniRule"/>
</dbReference>
<dbReference type="GO" id="GO:0030245">
    <property type="term" value="P:cellulose catabolic process"/>
    <property type="evidence" value="ECO:0007669"/>
    <property type="project" value="UniProtKB-UniRule"/>
</dbReference>
<comment type="subcellular location">
    <subcellularLocation>
        <location evidence="1">Secreted</location>
    </subcellularLocation>
</comment>
<proteinExistence type="predicted"/>
<reference evidence="3" key="2">
    <citation type="journal article" date="2020" name="Nat. Commun.">
        <title>Large-scale genome sequencing of mycorrhizal fungi provides insights into the early evolution of symbiotic traits.</title>
        <authorList>
            <person name="Miyauchi S."/>
            <person name="Kiss E."/>
            <person name="Kuo A."/>
            <person name="Drula E."/>
            <person name="Kohler A."/>
            <person name="Sanchez-Garcia M."/>
            <person name="Morin E."/>
            <person name="Andreopoulos B."/>
            <person name="Barry K.W."/>
            <person name="Bonito G."/>
            <person name="Buee M."/>
            <person name="Carver A."/>
            <person name="Chen C."/>
            <person name="Cichocki N."/>
            <person name="Clum A."/>
            <person name="Culley D."/>
            <person name="Crous P.W."/>
            <person name="Fauchery L."/>
            <person name="Girlanda M."/>
            <person name="Hayes R.D."/>
            <person name="Keri Z."/>
            <person name="LaButti K."/>
            <person name="Lipzen A."/>
            <person name="Lombard V."/>
            <person name="Magnuson J."/>
            <person name="Maillard F."/>
            <person name="Murat C."/>
            <person name="Nolan M."/>
            <person name="Ohm R.A."/>
            <person name="Pangilinan J."/>
            <person name="Pereira M.F."/>
            <person name="Perotto S."/>
            <person name="Peter M."/>
            <person name="Pfister S."/>
            <person name="Riley R."/>
            <person name="Sitrit Y."/>
            <person name="Stielow J.B."/>
            <person name="Szollosi G."/>
            <person name="Zifcakova L."/>
            <person name="Stursova M."/>
            <person name="Spatafora J.W."/>
            <person name="Tedersoo L."/>
            <person name="Vaario L.M."/>
            <person name="Yamada A."/>
            <person name="Yan M."/>
            <person name="Wang P."/>
            <person name="Xu J."/>
            <person name="Bruns T."/>
            <person name="Baldrian P."/>
            <person name="Vilgalys R."/>
            <person name="Dunand C."/>
            <person name="Henrissat B."/>
            <person name="Grigoriev I.V."/>
            <person name="Hibbett D."/>
            <person name="Nagy L.G."/>
            <person name="Martin F.M."/>
        </authorList>
    </citation>
    <scope>NUCLEOTIDE SEQUENCE</scope>
    <source>
        <strain evidence="3">BED1</strain>
    </source>
</reference>
<dbReference type="Pfam" id="PF03443">
    <property type="entry name" value="AA9"/>
    <property type="match status" value="1"/>
</dbReference>
<comment type="function">
    <text evidence="1">Lytic polysaccharide monooxygenase (LMPO) that depolymerizes crystalline and amorphous polysaccharides via the oxidation of scissile alpha- or beta-(1-4)-glycosidic bonds, yielding C1 and/or C4 oxidation products. Catalysis by LPMOs requires the reduction of the active-site copper from Cu(II) to Cu(I) by a reducing agent and H(2)O(2) or O(2) as a cosubstrate.</text>
</comment>
<dbReference type="AlphaFoldDB" id="A0AAD4BLR9"/>
<gene>
    <name evidence="3" type="ORF">L210DRAFT_3649295</name>
</gene>
<dbReference type="EMBL" id="WHUW01000030">
    <property type="protein sequence ID" value="KAF8434124.1"/>
    <property type="molecule type" value="Genomic_DNA"/>
</dbReference>
<keyword evidence="1" id="KW-0136">Cellulose degradation</keyword>
<organism evidence="3 4">
    <name type="scientific">Boletus edulis BED1</name>
    <dbReference type="NCBI Taxonomy" id="1328754"/>
    <lineage>
        <taxon>Eukaryota</taxon>
        <taxon>Fungi</taxon>
        <taxon>Dikarya</taxon>
        <taxon>Basidiomycota</taxon>
        <taxon>Agaricomycotina</taxon>
        <taxon>Agaricomycetes</taxon>
        <taxon>Agaricomycetidae</taxon>
        <taxon>Boletales</taxon>
        <taxon>Boletineae</taxon>
        <taxon>Boletaceae</taxon>
        <taxon>Boletoideae</taxon>
        <taxon>Boletus</taxon>
    </lineage>
</organism>
<keyword evidence="1" id="KW-1015">Disulfide bond</keyword>
<protein>
    <recommendedName>
        <fullName evidence="1">AA9 family lytic polysaccharide monooxygenase</fullName>
        <ecNumber evidence="1">1.14.99.56</ecNumber>
    </recommendedName>
    <alternativeName>
        <fullName evidence="1">Endo-beta-1,4-glucanase</fullName>
    </alternativeName>
    <alternativeName>
        <fullName evidence="1">Glycosyl hydrolase 61 family protein</fullName>
    </alternativeName>
</protein>
<dbReference type="GO" id="GO:0005576">
    <property type="term" value="C:extracellular region"/>
    <property type="evidence" value="ECO:0007669"/>
    <property type="project" value="UniProtKB-SubCell"/>
</dbReference>
<dbReference type="Proteomes" id="UP001194468">
    <property type="component" value="Unassembled WGS sequence"/>
</dbReference>
<dbReference type="GO" id="GO:0030248">
    <property type="term" value="F:cellulose binding"/>
    <property type="evidence" value="ECO:0007669"/>
    <property type="project" value="UniProtKB-UniRule"/>
</dbReference>
<feature type="domain" description="Auxiliary Activity family 9 catalytic" evidence="2">
    <location>
        <begin position="6"/>
        <end position="39"/>
    </location>
</feature>